<accession>A0A8K0D333</accession>
<dbReference type="GO" id="GO:0006508">
    <property type="term" value="P:proteolysis"/>
    <property type="evidence" value="ECO:0007669"/>
    <property type="project" value="InterPro"/>
</dbReference>
<evidence type="ECO:0000256" key="4">
    <source>
        <dbReference type="ARBA" id="ARBA00022722"/>
    </source>
</evidence>
<keyword evidence="3" id="KW-0548">Nucleotidyltransferase</keyword>
<dbReference type="InterPro" id="IPR050951">
    <property type="entry name" value="Retrovirus_Pol_polyprotein"/>
</dbReference>
<proteinExistence type="predicted"/>
<evidence type="ECO:0000256" key="1">
    <source>
        <dbReference type="ARBA" id="ARBA00012493"/>
    </source>
</evidence>
<keyword evidence="5" id="KW-0378">Hydrolase</keyword>
<evidence type="ECO:0000256" key="3">
    <source>
        <dbReference type="ARBA" id="ARBA00022695"/>
    </source>
</evidence>
<name>A0A8K0D333_IGNLU</name>
<feature type="region of interest" description="Disordered" evidence="6">
    <location>
        <begin position="16"/>
        <end position="145"/>
    </location>
</feature>
<dbReference type="SUPFAM" id="SSF56672">
    <property type="entry name" value="DNA/RNA polymerases"/>
    <property type="match status" value="1"/>
</dbReference>
<evidence type="ECO:0000256" key="2">
    <source>
        <dbReference type="ARBA" id="ARBA00022679"/>
    </source>
</evidence>
<evidence type="ECO:0000313" key="7">
    <source>
        <dbReference type="EMBL" id="KAF2898329.1"/>
    </source>
</evidence>
<feature type="compositionally biased region" description="Polar residues" evidence="6">
    <location>
        <begin position="303"/>
        <end position="321"/>
    </location>
</feature>
<evidence type="ECO:0000256" key="6">
    <source>
        <dbReference type="SAM" id="MobiDB-lite"/>
    </source>
</evidence>
<dbReference type="EC" id="2.7.7.49" evidence="1"/>
<dbReference type="GO" id="GO:0004190">
    <property type="term" value="F:aspartic-type endopeptidase activity"/>
    <property type="evidence" value="ECO:0007669"/>
    <property type="project" value="InterPro"/>
</dbReference>
<dbReference type="EMBL" id="VTPC01003583">
    <property type="protein sequence ID" value="KAF2898329.1"/>
    <property type="molecule type" value="Genomic_DNA"/>
</dbReference>
<dbReference type="GO" id="GO:0003964">
    <property type="term" value="F:RNA-directed DNA polymerase activity"/>
    <property type="evidence" value="ECO:0007669"/>
    <property type="project" value="UniProtKB-EC"/>
</dbReference>
<evidence type="ECO:0000256" key="5">
    <source>
        <dbReference type="ARBA" id="ARBA00022759"/>
    </source>
</evidence>
<dbReference type="FunFam" id="3.30.70.270:FF:000020">
    <property type="entry name" value="Transposon Tf2-6 polyprotein-like Protein"/>
    <property type="match status" value="1"/>
</dbReference>
<sequence>MKNEDFNRMLQEIDAAEARLGHPPAVSFEETTNGLRWTIYDPEEEPRRRKRKKNKSQRARQAASREAIPEATTEDTADCPSPVPPQQARMESRSSSAASTRSYAEVVQHQVSDVRSRSSSIMSVRSAQELAPPTKTPLQDGPSTRALHHARRLRMLRRALRTTGTCRGDTTTTKRSPPPIPHDGRFDKRPICHHARSKPEKEEASTDATADSPSPIPPQSARLESRPSSAASTRSYAEVVQQEPDQGSFLVTAEVHRANDDDSAPTRAAVHPHRSPLAGASKTREPAAAAALDAISEVHQPEGQATTPPSAATPRSRSQTTQPPPVLRPVTTNLEGRLPARRQPEPPPQLPRITAVLDEKQVDVLVDTGATDNFIRAATSAALVRRSAALHLRTAVTMQGPALDGTQVLPLQLGPLKQNAEFYTTPHLRETAKIGYKFLEEQRAVINNSRRCAFSTLDLRSGYWQVPMEANSRKCTVFPTPRRRLVSVPGYAFRTQGGTGHLPTPYGARSVNRLPPRVRHGIPGRRGHLLVQPRGAHTTSTSCVRAATDTWTPMPTAEVSFRPIHLEQIRAATPPTNQKELRAFLGVCGWLREYVAGFAELAAPLTDLLVTKQKWSWKEAEAAAFDAVKDALANPLPLHGPDPALT</sequence>
<dbReference type="Proteomes" id="UP000801492">
    <property type="component" value="Unassembled WGS sequence"/>
</dbReference>
<feature type="compositionally biased region" description="Low complexity" evidence="6">
    <location>
        <begin position="161"/>
        <end position="173"/>
    </location>
</feature>
<keyword evidence="8" id="KW-1185">Reference proteome</keyword>
<keyword evidence="4" id="KW-0540">Nuclease</keyword>
<feature type="compositionally biased region" description="Low complexity" evidence="6">
    <location>
        <begin position="93"/>
        <end position="128"/>
    </location>
</feature>
<dbReference type="GO" id="GO:0004519">
    <property type="term" value="F:endonuclease activity"/>
    <property type="evidence" value="ECO:0007669"/>
    <property type="project" value="UniProtKB-KW"/>
</dbReference>
<feature type="region of interest" description="Disordered" evidence="6">
    <location>
        <begin position="260"/>
        <end position="331"/>
    </location>
</feature>
<dbReference type="Gene3D" id="2.40.70.10">
    <property type="entry name" value="Acid Proteases"/>
    <property type="match status" value="1"/>
</dbReference>
<dbReference type="InterPro" id="IPR001969">
    <property type="entry name" value="Aspartic_peptidase_AS"/>
</dbReference>
<dbReference type="PANTHER" id="PTHR37984">
    <property type="entry name" value="PROTEIN CBG26694"/>
    <property type="match status" value="1"/>
</dbReference>
<keyword evidence="2" id="KW-0808">Transferase</keyword>
<dbReference type="InterPro" id="IPR043128">
    <property type="entry name" value="Rev_trsase/Diguanyl_cyclase"/>
</dbReference>
<evidence type="ECO:0000313" key="8">
    <source>
        <dbReference type="Proteomes" id="UP000801492"/>
    </source>
</evidence>
<gene>
    <name evidence="7" type="ORF">ILUMI_07846</name>
</gene>
<dbReference type="PROSITE" id="PS00141">
    <property type="entry name" value="ASP_PROTEASE"/>
    <property type="match status" value="1"/>
</dbReference>
<keyword evidence="5" id="KW-0255">Endonuclease</keyword>
<feature type="compositionally biased region" description="Polar residues" evidence="6">
    <location>
        <begin position="226"/>
        <end position="235"/>
    </location>
</feature>
<comment type="caution">
    <text evidence="7">The sequence shown here is derived from an EMBL/GenBank/DDBJ whole genome shotgun (WGS) entry which is preliminary data.</text>
</comment>
<dbReference type="InterPro" id="IPR043502">
    <property type="entry name" value="DNA/RNA_pol_sf"/>
</dbReference>
<reference evidence="7" key="1">
    <citation type="submission" date="2019-08" db="EMBL/GenBank/DDBJ databases">
        <title>The genome of the North American firefly Photinus pyralis.</title>
        <authorList>
            <consortium name="Photinus pyralis genome working group"/>
            <person name="Fallon T.R."/>
            <person name="Sander Lower S.E."/>
            <person name="Weng J.-K."/>
        </authorList>
    </citation>
    <scope>NUCLEOTIDE SEQUENCE</scope>
    <source>
        <strain evidence="7">TRF0915ILg1</strain>
        <tissue evidence="7">Whole body</tissue>
    </source>
</reference>
<dbReference type="OrthoDB" id="117296at2759"/>
<dbReference type="AlphaFoldDB" id="A0A8K0D333"/>
<dbReference type="Gene3D" id="3.30.70.270">
    <property type="match status" value="1"/>
</dbReference>
<feature type="compositionally biased region" description="Basic residues" evidence="6">
    <location>
        <begin position="48"/>
        <end position="58"/>
    </location>
</feature>
<protein>
    <recommendedName>
        <fullName evidence="1">RNA-directed DNA polymerase</fullName>
        <ecNumber evidence="1">2.7.7.49</ecNumber>
    </recommendedName>
</protein>
<dbReference type="PANTHER" id="PTHR37984:SF5">
    <property type="entry name" value="PROTEIN NYNRIN-LIKE"/>
    <property type="match status" value="1"/>
</dbReference>
<organism evidence="7 8">
    <name type="scientific">Ignelater luminosus</name>
    <name type="common">Cucubano</name>
    <name type="synonym">Pyrophorus luminosus</name>
    <dbReference type="NCBI Taxonomy" id="2038154"/>
    <lineage>
        <taxon>Eukaryota</taxon>
        <taxon>Metazoa</taxon>
        <taxon>Ecdysozoa</taxon>
        <taxon>Arthropoda</taxon>
        <taxon>Hexapoda</taxon>
        <taxon>Insecta</taxon>
        <taxon>Pterygota</taxon>
        <taxon>Neoptera</taxon>
        <taxon>Endopterygota</taxon>
        <taxon>Coleoptera</taxon>
        <taxon>Polyphaga</taxon>
        <taxon>Elateriformia</taxon>
        <taxon>Elateroidea</taxon>
        <taxon>Elateridae</taxon>
        <taxon>Agrypninae</taxon>
        <taxon>Pyrophorini</taxon>
        <taxon>Ignelater</taxon>
    </lineage>
</organism>
<feature type="region of interest" description="Disordered" evidence="6">
    <location>
        <begin position="159"/>
        <end position="245"/>
    </location>
</feature>
<dbReference type="InterPro" id="IPR021109">
    <property type="entry name" value="Peptidase_aspartic_dom_sf"/>
</dbReference>